<dbReference type="PANTHER" id="PTHR24106">
    <property type="entry name" value="NACHT, LRR AND CARD DOMAINS-CONTAINING"/>
    <property type="match status" value="1"/>
</dbReference>
<dbReference type="SMART" id="SM00368">
    <property type="entry name" value="LRR_RI"/>
    <property type="match status" value="1"/>
</dbReference>
<dbReference type="EMBL" id="SRLO01012422">
    <property type="protein sequence ID" value="TNN25480.1"/>
    <property type="molecule type" value="Genomic_DNA"/>
</dbReference>
<dbReference type="Gene3D" id="3.80.10.10">
    <property type="entry name" value="Ribonuclease Inhibitor"/>
    <property type="match status" value="1"/>
</dbReference>
<sequence>MTICASATAIGGLWPENGRMLNYCNLSERSCGALSSVLSSQSSSLKYLDLSDNKLWDSGVKLLSAGLESPRCRLETLRWVH</sequence>
<keyword evidence="1" id="KW-0433">Leucine-rich repeat</keyword>
<name>A0A4Z2EAA5_9TELE</name>
<proteinExistence type="predicted"/>
<keyword evidence="2" id="KW-0677">Repeat</keyword>
<dbReference type="AlphaFoldDB" id="A0A4Z2EAA5"/>
<dbReference type="SUPFAM" id="SSF52047">
    <property type="entry name" value="RNI-like"/>
    <property type="match status" value="1"/>
</dbReference>
<dbReference type="InterPro" id="IPR051261">
    <property type="entry name" value="NLR"/>
</dbReference>
<reference evidence="3 4" key="1">
    <citation type="submission" date="2019-03" db="EMBL/GenBank/DDBJ databases">
        <title>First draft genome of Liparis tanakae, snailfish: a comprehensive survey of snailfish specific genes.</title>
        <authorList>
            <person name="Kim W."/>
            <person name="Song I."/>
            <person name="Jeong J.-H."/>
            <person name="Kim D."/>
            <person name="Kim S."/>
            <person name="Ryu S."/>
            <person name="Song J.Y."/>
            <person name="Lee S.K."/>
        </authorList>
    </citation>
    <scope>NUCLEOTIDE SEQUENCE [LARGE SCALE GENOMIC DNA]</scope>
    <source>
        <tissue evidence="3">Muscle</tissue>
    </source>
</reference>
<gene>
    <name evidence="3" type="primary">Rnh1_3</name>
    <name evidence="3" type="ORF">EYF80_064389</name>
</gene>
<evidence type="ECO:0000313" key="3">
    <source>
        <dbReference type="EMBL" id="TNN25480.1"/>
    </source>
</evidence>
<keyword evidence="4" id="KW-1185">Reference proteome</keyword>
<dbReference type="OrthoDB" id="120976at2759"/>
<dbReference type="Proteomes" id="UP000314294">
    <property type="component" value="Unassembled WGS sequence"/>
</dbReference>
<protein>
    <submittedName>
        <fullName evidence="3">Ribonuclease inhibitor</fullName>
    </submittedName>
</protein>
<comment type="caution">
    <text evidence="3">The sequence shown here is derived from an EMBL/GenBank/DDBJ whole genome shotgun (WGS) entry which is preliminary data.</text>
</comment>
<organism evidence="3 4">
    <name type="scientific">Liparis tanakae</name>
    <name type="common">Tanaka's snailfish</name>
    <dbReference type="NCBI Taxonomy" id="230148"/>
    <lineage>
        <taxon>Eukaryota</taxon>
        <taxon>Metazoa</taxon>
        <taxon>Chordata</taxon>
        <taxon>Craniata</taxon>
        <taxon>Vertebrata</taxon>
        <taxon>Euteleostomi</taxon>
        <taxon>Actinopterygii</taxon>
        <taxon>Neopterygii</taxon>
        <taxon>Teleostei</taxon>
        <taxon>Neoteleostei</taxon>
        <taxon>Acanthomorphata</taxon>
        <taxon>Eupercaria</taxon>
        <taxon>Perciformes</taxon>
        <taxon>Cottioidei</taxon>
        <taxon>Cottales</taxon>
        <taxon>Liparidae</taxon>
        <taxon>Liparis</taxon>
    </lineage>
</organism>
<evidence type="ECO:0000313" key="4">
    <source>
        <dbReference type="Proteomes" id="UP000314294"/>
    </source>
</evidence>
<dbReference type="InterPro" id="IPR032675">
    <property type="entry name" value="LRR_dom_sf"/>
</dbReference>
<evidence type="ECO:0000256" key="1">
    <source>
        <dbReference type="ARBA" id="ARBA00022614"/>
    </source>
</evidence>
<evidence type="ECO:0000256" key="2">
    <source>
        <dbReference type="ARBA" id="ARBA00022737"/>
    </source>
</evidence>
<accession>A0A4Z2EAA5</accession>